<feature type="region of interest" description="Disordered" evidence="4">
    <location>
        <begin position="1"/>
        <end position="65"/>
    </location>
</feature>
<proteinExistence type="predicted"/>
<feature type="domain" description="IclR-ED" evidence="6">
    <location>
        <begin position="126"/>
        <end position="306"/>
    </location>
</feature>
<dbReference type="PROSITE" id="PS51078">
    <property type="entry name" value="ICLR_ED"/>
    <property type="match status" value="1"/>
</dbReference>
<dbReference type="Pfam" id="PF09339">
    <property type="entry name" value="HTH_IclR"/>
    <property type="match status" value="1"/>
</dbReference>
<keyword evidence="2" id="KW-0238">DNA-binding</keyword>
<dbReference type="KEGG" id="aaa:Acav_1920"/>
<evidence type="ECO:0000313" key="8">
    <source>
        <dbReference type="Proteomes" id="UP000002482"/>
    </source>
</evidence>
<dbReference type="PROSITE" id="PS51077">
    <property type="entry name" value="HTH_ICLR"/>
    <property type="match status" value="1"/>
</dbReference>
<dbReference type="HOGENOM" id="CLU_062618_4_4_4"/>
<dbReference type="SUPFAM" id="SSF46785">
    <property type="entry name" value="Winged helix' DNA-binding domain"/>
    <property type="match status" value="1"/>
</dbReference>
<evidence type="ECO:0000256" key="1">
    <source>
        <dbReference type="ARBA" id="ARBA00023015"/>
    </source>
</evidence>
<keyword evidence="8" id="KW-1185">Reference proteome</keyword>
<dbReference type="SUPFAM" id="SSF55781">
    <property type="entry name" value="GAF domain-like"/>
    <property type="match status" value="1"/>
</dbReference>
<dbReference type="Gene3D" id="1.10.10.10">
    <property type="entry name" value="Winged helix-like DNA-binding domain superfamily/Winged helix DNA-binding domain"/>
    <property type="match status" value="1"/>
</dbReference>
<dbReference type="Pfam" id="PF01614">
    <property type="entry name" value="IclR_C"/>
    <property type="match status" value="1"/>
</dbReference>
<evidence type="ECO:0000259" key="6">
    <source>
        <dbReference type="PROSITE" id="PS51078"/>
    </source>
</evidence>
<dbReference type="AlphaFoldDB" id="F0Q836"/>
<sequence length="310" mass="33483">MAQTAGRTSPQERGRHKGRGARAETDAVPPAAGRVRRPAVAESMAGPEEEADGGTGSDGAGRSSESSLSRLLATLGLFSTARPSLMADEIAAELGVPKSTAYRYIQELTKVGLLVRLDRSITLGPRIIELDRCIRESDPVIRAAVPPMRELAEQTGLDVFLSKLYGHSIITVHTESHDPQPRLRYGRGRPVPVLQGASSKALVAFLPAARLRRLHQELAGESGELPSWEMFYEMAQRIRRDGYCRTSGELNEGRTGVSAPIFGRGRLVVASVTALGSDARMALFKEEAIAELVQRTAHMVSVRLSADGHL</sequence>
<dbReference type="InterPro" id="IPR005471">
    <property type="entry name" value="Tscrpt_reg_IclR_N"/>
</dbReference>
<feature type="compositionally biased region" description="Low complexity" evidence="4">
    <location>
        <begin position="27"/>
        <end position="41"/>
    </location>
</feature>
<dbReference type="Gene3D" id="3.30.450.40">
    <property type="match status" value="1"/>
</dbReference>
<dbReference type="InterPro" id="IPR050707">
    <property type="entry name" value="HTH_MetabolicPath_Reg"/>
</dbReference>
<reference evidence="7" key="1">
    <citation type="submission" date="2011-02" db="EMBL/GenBank/DDBJ databases">
        <title>Complete sequence of Acidovorax avenae subsp. avenae ATCC 19860.</title>
        <authorList>
            <consortium name="US DOE Joint Genome Institute"/>
            <person name="Lucas S."/>
            <person name="Copeland A."/>
            <person name="Lapidus A."/>
            <person name="Cheng J.-F."/>
            <person name="Goodwin L."/>
            <person name="Pitluck S."/>
            <person name="Chertkov O."/>
            <person name="Held B."/>
            <person name="Detter J.C."/>
            <person name="Han C."/>
            <person name="Tapia R."/>
            <person name="Land M."/>
            <person name="Hauser L."/>
            <person name="Kyrpides N."/>
            <person name="Ivanova N."/>
            <person name="Ovchinnikova G."/>
            <person name="Pagani I."/>
            <person name="Gordon S."/>
            <person name="Woyke T."/>
        </authorList>
    </citation>
    <scope>NUCLEOTIDE SEQUENCE</scope>
    <source>
        <strain evidence="7">ATCC 19860</strain>
    </source>
</reference>
<evidence type="ECO:0000256" key="4">
    <source>
        <dbReference type="SAM" id="MobiDB-lite"/>
    </source>
</evidence>
<protein>
    <submittedName>
        <fullName evidence="7">Transcriptional regulator, IclR family</fullName>
    </submittedName>
</protein>
<dbReference type="EMBL" id="CP002521">
    <property type="protein sequence ID" value="ADX45834.1"/>
    <property type="molecule type" value="Genomic_DNA"/>
</dbReference>
<dbReference type="SMART" id="SM00346">
    <property type="entry name" value="HTH_ICLR"/>
    <property type="match status" value="1"/>
</dbReference>
<evidence type="ECO:0000256" key="3">
    <source>
        <dbReference type="ARBA" id="ARBA00023163"/>
    </source>
</evidence>
<gene>
    <name evidence="7" type="ordered locus">Acav_1920</name>
</gene>
<organism evidence="7 8">
    <name type="scientific">Paracidovorax avenae (strain ATCC 19860 / DSM 7227 / CCUG 15838 / JCM 20985 / LMG 2117 / NCPPB 1011)</name>
    <name type="common">Acidovorax avenae</name>
    <dbReference type="NCBI Taxonomy" id="643561"/>
    <lineage>
        <taxon>Bacteria</taxon>
        <taxon>Pseudomonadati</taxon>
        <taxon>Pseudomonadota</taxon>
        <taxon>Betaproteobacteria</taxon>
        <taxon>Burkholderiales</taxon>
        <taxon>Comamonadaceae</taxon>
        <taxon>Paracidovorax</taxon>
    </lineage>
</organism>
<dbReference type="GO" id="GO:0003700">
    <property type="term" value="F:DNA-binding transcription factor activity"/>
    <property type="evidence" value="ECO:0007669"/>
    <property type="project" value="TreeGrafter"/>
</dbReference>
<feature type="domain" description="HTH iclR-type" evidence="5">
    <location>
        <begin position="65"/>
        <end position="125"/>
    </location>
</feature>
<dbReference type="InterPro" id="IPR036390">
    <property type="entry name" value="WH_DNA-bd_sf"/>
</dbReference>
<keyword evidence="3" id="KW-0804">Transcription</keyword>
<evidence type="ECO:0000259" key="5">
    <source>
        <dbReference type="PROSITE" id="PS51077"/>
    </source>
</evidence>
<dbReference type="InterPro" id="IPR014757">
    <property type="entry name" value="Tscrpt_reg_IclR_C"/>
</dbReference>
<evidence type="ECO:0000313" key="7">
    <source>
        <dbReference type="EMBL" id="ADX45834.1"/>
    </source>
</evidence>
<accession>F0Q836</accession>
<dbReference type="GO" id="GO:0045892">
    <property type="term" value="P:negative regulation of DNA-templated transcription"/>
    <property type="evidence" value="ECO:0007669"/>
    <property type="project" value="TreeGrafter"/>
</dbReference>
<dbReference type="PANTHER" id="PTHR30136:SF24">
    <property type="entry name" value="HTH-TYPE TRANSCRIPTIONAL REPRESSOR ALLR"/>
    <property type="match status" value="1"/>
</dbReference>
<feature type="compositionally biased region" description="Polar residues" evidence="4">
    <location>
        <begin position="1"/>
        <end position="11"/>
    </location>
</feature>
<name>F0Q836_PARA1</name>
<dbReference type="InterPro" id="IPR029016">
    <property type="entry name" value="GAF-like_dom_sf"/>
</dbReference>
<dbReference type="InterPro" id="IPR036388">
    <property type="entry name" value="WH-like_DNA-bd_sf"/>
</dbReference>
<evidence type="ECO:0000256" key="2">
    <source>
        <dbReference type="ARBA" id="ARBA00023125"/>
    </source>
</evidence>
<dbReference type="Proteomes" id="UP000002482">
    <property type="component" value="Chromosome"/>
</dbReference>
<dbReference type="PANTHER" id="PTHR30136">
    <property type="entry name" value="HELIX-TURN-HELIX TRANSCRIPTIONAL REGULATOR, ICLR FAMILY"/>
    <property type="match status" value="1"/>
</dbReference>
<dbReference type="GO" id="GO:0003677">
    <property type="term" value="F:DNA binding"/>
    <property type="evidence" value="ECO:0007669"/>
    <property type="project" value="UniProtKB-KW"/>
</dbReference>
<keyword evidence="1" id="KW-0805">Transcription regulation</keyword>